<dbReference type="SUPFAM" id="SSF51971">
    <property type="entry name" value="Nucleotide-binding domain"/>
    <property type="match status" value="1"/>
</dbReference>
<dbReference type="Proteomes" id="UP000886808">
    <property type="component" value="Unassembled WGS sequence"/>
</dbReference>
<evidence type="ECO:0000313" key="3">
    <source>
        <dbReference type="EMBL" id="HIV62557.1"/>
    </source>
</evidence>
<sequence length="465" mass="49889">MANMNPKKCPMPEQDPNVRNKNFEEVALGYTPEMAIEEAQRCLNCKHKPCVAGCPVGVKIPEFIALVAEGKFIEAAAKIKETSALPAVCGRVCPQESQCESKCVRGIKGEPVAIGRLERFVADYAMANDTTEITVPEQNGHKVAVVGAGPAGLTCAGDLARLGYKVTVFEVLHTAGGVLMYGIPEFRLPKAIVQKEIDNLKAMGVEFILNFVVGRSETIDDLFADGYEAIFVGSGAGLPSFMNVPGENYNGVYSANEYLTRVNLMKAYKEDSATPILRAKRVAVVGGGNVAMDAARSAKRMGAEEVYIVYRRGESELPARLEEIHHAKEEGIIFKFLTAPLEVLGDEETYMVKGLKCQQMELGEPDASGRRRPIPVEGSEFVLDLDAVIVSIGTSPNPLIRSTTPGLETNKRGCIVADEETGLTSKEGVFAGGDAVTGAATVILAMGAGKKAAAAMHEYIQNKNK</sequence>
<accession>A0A9D1PK40</accession>
<dbReference type="PRINTS" id="PR00419">
    <property type="entry name" value="ADXRDTASE"/>
</dbReference>
<dbReference type="EMBL" id="DXIE01000037">
    <property type="protein sequence ID" value="HIV62557.1"/>
    <property type="molecule type" value="Genomic_DNA"/>
</dbReference>
<dbReference type="NCBIfam" id="TIGR01316">
    <property type="entry name" value="gltA"/>
    <property type="match status" value="1"/>
</dbReference>
<evidence type="ECO:0000259" key="2">
    <source>
        <dbReference type="Pfam" id="PF14691"/>
    </source>
</evidence>
<evidence type="ECO:0000259" key="1">
    <source>
        <dbReference type="Pfam" id="PF07992"/>
    </source>
</evidence>
<dbReference type="Gene3D" id="3.50.50.60">
    <property type="entry name" value="FAD/NAD(P)-binding domain"/>
    <property type="match status" value="2"/>
</dbReference>
<dbReference type="Pfam" id="PF07992">
    <property type="entry name" value="Pyr_redox_2"/>
    <property type="match status" value="1"/>
</dbReference>
<feature type="domain" description="FAD/NAD(P)-binding" evidence="1">
    <location>
        <begin position="142"/>
        <end position="449"/>
    </location>
</feature>
<dbReference type="InterPro" id="IPR006004">
    <property type="entry name" value="SudA-like"/>
</dbReference>
<dbReference type="InterPro" id="IPR028261">
    <property type="entry name" value="DPD_II"/>
</dbReference>
<dbReference type="Gene3D" id="1.10.1060.10">
    <property type="entry name" value="Alpha-helical ferredoxin"/>
    <property type="match status" value="1"/>
</dbReference>
<dbReference type="GO" id="GO:0004355">
    <property type="term" value="F:glutamate synthase (NADPH) activity"/>
    <property type="evidence" value="ECO:0007669"/>
    <property type="project" value="UniProtKB-EC"/>
</dbReference>
<dbReference type="Pfam" id="PF14691">
    <property type="entry name" value="Fer4_20"/>
    <property type="match status" value="1"/>
</dbReference>
<dbReference type="EC" id="1.4.1.13" evidence="3"/>
<proteinExistence type="predicted"/>
<evidence type="ECO:0000313" key="4">
    <source>
        <dbReference type="Proteomes" id="UP000886808"/>
    </source>
</evidence>
<dbReference type="GO" id="GO:0051536">
    <property type="term" value="F:iron-sulfur cluster binding"/>
    <property type="evidence" value="ECO:0007669"/>
    <property type="project" value="InterPro"/>
</dbReference>
<dbReference type="PANTHER" id="PTHR42783:SF3">
    <property type="entry name" value="GLUTAMATE SYNTHASE [NADPH] SMALL CHAIN-RELATED"/>
    <property type="match status" value="1"/>
</dbReference>
<dbReference type="InterPro" id="IPR009051">
    <property type="entry name" value="Helical_ferredxn"/>
</dbReference>
<gene>
    <name evidence="3" type="primary">gltA</name>
    <name evidence="3" type="ORF">H9746_06935</name>
</gene>
<keyword evidence="3" id="KW-0560">Oxidoreductase</keyword>
<dbReference type="SUPFAM" id="SSF46548">
    <property type="entry name" value="alpha-helical ferredoxin"/>
    <property type="match status" value="1"/>
</dbReference>
<dbReference type="AlphaFoldDB" id="A0A9D1PK40"/>
<reference evidence="3" key="2">
    <citation type="submission" date="2021-04" db="EMBL/GenBank/DDBJ databases">
        <authorList>
            <person name="Gilroy R."/>
        </authorList>
    </citation>
    <scope>NUCLEOTIDE SEQUENCE</scope>
    <source>
        <strain evidence="3">CHK193-4272</strain>
    </source>
</reference>
<name>A0A9D1PK40_9FIRM</name>
<protein>
    <submittedName>
        <fullName evidence="3">NADPH-dependent glutamate synthase</fullName>
        <ecNumber evidence="3">1.4.1.13</ecNumber>
    </submittedName>
</protein>
<dbReference type="PANTHER" id="PTHR42783">
    <property type="entry name" value="GLUTAMATE SYNTHASE [NADPH] SMALL CHAIN"/>
    <property type="match status" value="1"/>
</dbReference>
<comment type="caution">
    <text evidence="3">The sequence shown here is derived from an EMBL/GenBank/DDBJ whole genome shotgun (WGS) entry which is preliminary data.</text>
</comment>
<organism evidence="3 4">
    <name type="scientific">Candidatus Butyricicoccus avistercoris</name>
    <dbReference type="NCBI Taxonomy" id="2838518"/>
    <lineage>
        <taxon>Bacteria</taxon>
        <taxon>Bacillati</taxon>
        <taxon>Bacillota</taxon>
        <taxon>Clostridia</taxon>
        <taxon>Eubacteriales</taxon>
        <taxon>Butyricicoccaceae</taxon>
        <taxon>Butyricicoccus</taxon>
    </lineage>
</organism>
<reference evidence="3" key="1">
    <citation type="journal article" date="2021" name="PeerJ">
        <title>Extensive microbial diversity within the chicken gut microbiome revealed by metagenomics and culture.</title>
        <authorList>
            <person name="Gilroy R."/>
            <person name="Ravi A."/>
            <person name="Getino M."/>
            <person name="Pursley I."/>
            <person name="Horton D.L."/>
            <person name="Alikhan N.F."/>
            <person name="Baker D."/>
            <person name="Gharbi K."/>
            <person name="Hall N."/>
            <person name="Watson M."/>
            <person name="Adriaenssens E.M."/>
            <person name="Foster-Nyarko E."/>
            <person name="Jarju S."/>
            <person name="Secka A."/>
            <person name="Antonio M."/>
            <person name="Oren A."/>
            <person name="Chaudhuri R.R."/>
            <person name="La Ragione R."/>
            <person name="Hildebrand F."/>
            <person name="Pallen M.J."/>
        </authorList>
    </citation>
    <scope>NUCLEOTIDE SEQUENCE</scope>
    <source>
        <strain evidence="3">CHK193-4272</strain>
    </source>
</reference>
<dbReference type="InterPro" id="IPR036188">
    <property type="entry name" value="FAD/NAD-bd_sf"/>
</dbReference>
<dbReference type="InterPro" id="IPR023753">
    <property type="entry name" value="FAD/NAD-binding_dom"/>
</dbReference>
<feature type="domain" description="Dihydroprymidine dehydrogenase" evidence="2">
    <location>
        <begin position="19"/>
        <end position="129"/>
    </location>
</feature>